<name>A0AAN9KPV1_CLITE</name>
<dbReference type="Proteomes" id="UP001359559">
    <property type="component" value="Unassembled WGS sequence"/>
</dbReference>
<dbReference type="SMART" id="SM00702">
    <property type="entry name" value="P4Hc"/>
    <property type="match status" value="1"/>
</dbReference>
<evidence type="ECO:0000313" key="10">
    <source>
        <dbReference type="Proteomes" id="UP001359559"/>
    </source>
</evidence>
<dbReference type="EMBL" id="JAYKXN010000001">
    <property type="protein sequence ID" value="KAK7320137.1"/>
    <property type="molecule type" value="Genomic_DNA"/>
</dbReference>
<keyword evidence="3" id="KW-0847">Vitamin C</keyword>
<reference evidence="9 10" key="1">
    <citation type="submission" date="2024-01" db="EMBL/GenBank/DDBJ databases">
        <title>The genomes of 5 underutilized Papilionoideae crops provide insights into root nodulation and disease resistance.</title>
        <authorList>
            <person name="Yuan L."/>
        </authorList>
    </citation>
    <scope>NUCLEOTIDE SEQUENCE [LARGE SCALE GENOMIC DNA]</scope>
    <source>
        <strain evidence="9">LY-2023</strain>
        <tissue evidence="9">Leaf</tissue>
    </source>
</reference>
<dbReference type="GO" id="GO:0005506">
    <property type="term" value="F:iron ion binding"/>
    <property type="evidence" value="ECO:0007669"/>
    <property type="project" value="InterPro"/>
</dbReference>
<evidence type="ECO:0000256" key="1">
    <source>
        <dbReference type="ARBA" id="ARBA00001961"/>
    </source>
</evidence>
<dbReference type="PANTHER" id="PTHR24014:SF4">
    <property type="entry name" value="2-OXOGLUTARATE AND IRON-DEPENDENT OXYGENASE DOMAIN-CONTAINING PROTEIN 2"/>
    <property type="match status" value="1"/>
</dbReference>
<gene>
    <name evidence="9" type="ORF">RJT34_04871</name>
</gene>
<feature type="compositionally biased region" description="Basic residues" evidence="7">
    <location>
        <begin position="1"/>
        <end position="13"/>
    </location>
</feature>
<accession>A0AAN9KPV1</accession>
<dbReference type="GO" id="GO:0031418">
    <property type="term" value="F:L-ascorbic acid binding"/>
    <property type="evidence" value="ECO:0007669"/>
    <property type="project" value="UniProtKB-KW"/>
</dbReference>
<protein>
    <recommendedName>
        <fullName evidence="8">Fe2OG dioxygenase domain-containing protein</fullName>
    </recommendedName>
</protein>
<dbReference type="PANTHER" id="PTHR24014">
    <property type="entry name" value="2-OXOGLUTARATE AND IRON-DEPENDENT OXYGENASE DOMAIN-CONTAINING PROTEIN 2"/>
    <property type="match status" value="1"/>
</dbReference>
<evidence type="ECO:0000256" key="3">
    <source>
        <dbReference type="ARBA" id="ARBA00022896"/>
    </source>
</evidence>
<keyword evidence="10" id="KW-1185">Reference proteome</keyword>
<dbReference type="PROSITE" id="PS51471">
    <property type="entry name" value="FE2OG_OXY"/>
    <property type="match status" value="1"/>
</dbReference>
<comment type="caution">
    <text evidence="9">The sequence shown here is derived from an EMBL/GenBank/DDBJ whole genome shotgun (WGS) entry which is preliminary data.</text>
</comment>
<evidence type="ECO:0000256" key="2">
    <source>
        <dbReference type="ARBA" id="ARBA00022723"/>
    </source>
</evidence>
<dbReference type="InterPro" id="IPR005123">
    <property type="entry name" value="Oxoglu/Fe-dep_dioxygenase_dom"/>
</dbReference>
<keyword evidence="6" id="KW-0408">Iron</keyword>
<feature type="domain" description="Fe2OG dioxygenase" evidence="8">
    <location>
        <begin position="232"/>
        <end position="331"/>
    </location>
</feature>
<keyword evidence="4" id="KW-0223">Dioxygenase</keyword>
<dbReference type="Gene3D" id="2.60.120.620">
    <property type="entry name" value="q2cbj1_9rhob like domain"/>
    <property type="match status" value="1"/>
</dbReference>
<evidence type="ECO:0000256" key="6">
    <source>
        <dbReference type="ARBA" id="ARBA00023004"/>
    </source>
</evidence>
<keyword evidence="5" id="KW-0560">Oxidoreductase</keyword>
<dbReference type="AlphaFoldDB" id="A0AAN9KPV1"/>
<dbReference type="Pfam" id="PF25238">
    <property type="entry name" value="OGFOD2-like"/>
    <property type="match status" value="1"/>
</dbReference>
<evidence type="ECO:0000256" key="5">
    <source>
        <dbReference type="ARBA" id="ARBA00023002"/>
    </source>
</evidence>
<dbReference type="GO" id="GO:0016705">
    <property type="term" value="F:oxidoreductase activity, acting on paired donors, with incorporation or reduction of molecular oxygen"/>
    <property type="evidence" value="ECO:0007669"/>
    <property type="project" value="InterPro"/>
</dbReference>
<proteinExistence type="predicted"/>
<evidence type="ECO:0000313" key="9">
    <source>
        <dbReference type="EMBL" id="KAK7320137.1"/>
    </source>
</evidence>
<evidence type="ECO:0000256" key="4">
    <source>
        <dbReference type="ARBA" id="ARBA00022964"/>
    </source>
</evidence>
<comment type="cofactor">
    <cofactor evidence="1">
        <name>L-ascorbate</name>
        <dbReference type="ChEBI" id="CHEBI:38290"/>
    </cofactor>
</comment>
<feature type="region of interest" description="Disordered" evidence="7">
    <location>
        <begin position="1"/>
        <end position="40"/>
    </location>
</feature>
<dbReference type="InterPro" id="IPR006620">
    <property type="entry name" value="Pro_4_hyd_alph"/>
</dbReference>
<sequence length="391" mass="45583">MKRRRSSRRKAPVTRRENDDGEGKESKQNGRLMVRPNNNHVPQNYNDLESNFPSQIFTHMETYLPINMLNVPRNDKANYIRHILNDYLPPQQHTRDKKRREYRQKILSNYKPLHKKLYTLDPSKFFVPTFLKAIKKNTEQSFRSIISEPSPGIFTFEMLQPRFCELLVSEVENFEKWVNATKFQVIRPSTINKYGVVLDDFGFQTMLDKLMKDFISPLSKVFFAEIGGTTLDSHHGFIVEYGEDKDIDMGFHVDDAEVTLNVCLGRQFSGGELFFRGMRCDQHLHTISHPEEIYDYFHFPGRAVLHHGRHRHGARATTSGNRFNLLLWCRSSVFRQMKTYKTDFSGWCGVCYQEKKNMLLKSIDETELKIANRIYGLQALSKGKGKGKAPA</sequence>
<feature type="compositionally biased region" description="Basic and acidic residues" evidence="7">
    <location>
        <begin position="14"/>
        <end position="28"/>
    </location>
</feature>
<organism evidence="9 10">
    <name type="scientific">Clitoria ternatea</name>
    <name type="common">Butterfly pea</name>
    <dbReference type="NCBI Taxonomy" id="43366"/>
    <lineage>
        <taxon>Eukaryota</taxon>
        <taxon>Viridiplantae</taxon>
        <taxon>Streptophyta</taxon>
        <taxon>Embryophyta</taxon>
        <taxon>Tracheophyta</taxon>
        <taxon>Spermatophyta</taxon>
        <taxon>Magnoliopsida</taxon>
        <taxon>eudicotyledons</taxon>
        <taxon>Gunneridae</taxon>
        <taxon>Pentapetalae</taxon>
        <taxon>rosids</taxon>
        <taxon>fabids</taxon>
        <taxon>Fabales</taxon>
        <taxon>Fabaceae</taxon>
        <taxon>Papilionoideae</taxon>
        <taxon>50 kb inversion clade</taxon>
        <taxon>NPAAA clade</taxon>
        <taxon>indigoferoid/millettioid clade</taxon>
        <taxon>Phaseoleae</taxon>
        <taxon>Clitoria</taxon>
    </lineage>
</organism>
<dbReference type="GO" id="GO:0051213">
    <property type="term" value="F:dioxygenase activity"/>
    <property type="evidence" value="ECO:0007669"/>
    <property type="project" value="UniProtKB-KW"/>
</dbReference>
<keyword evidence="2" id="KW-0479">Metal-binding</keyword>
<evidence type="ECO:0000259" key="8">
    <source>
        <dbReference type="PROSITE" id="PS51471"/>
    </source>
</evidence>
<evidence type="ECO:0000256" key="7">
    <source>
        <dbReference type="SAM" id="MobiDB-lite"/>
    </source>
</evidence>